<name>A0A0V1K793_TRIPS</name>
<evidence type="ECO:0000313" key="2">
    <source>
        <dbReference type="Proteomes" id="UP000054826"/>
    </source>
</evidence>
<organism evidence="1 2">
    <name type="scientific">Trichinella pseudospiralis</name>
    <name type="common">Parasitic roundworm</name>
    <dbReference type="NCBI Taxonomy" id="6337"/>
    <lineage>
        <taxon>Eukaryota</taxon>
        <taxon>Metazoa</taxon>
        <taxon>Ecdysozoa</taxon>
        <taxon>Nematoda</taxon>
        <taxon>Enoplea</taxon>
        <taxon>Dorylaimia</taxon>
        <taxon>Trichinellida</taxon>
        <taxon>Trichinellidae</taxon>
        <taxon>Trichinella</taxon>
    </lineage>
</organism>
<dbReference type="EMBL" id="JYDV01000011">
    <property type="protein sequence ID" value="KRZ43111.1"/>
    <property type="molecule type" value="Genomic_DNA"/>
</dbReference>
<proteinExistence type="predicted"/>
<sequence length="63" mass="6984">MNVYFYELTFVLTYSSILRMTEYESSVGSGSILPSSIRIALNSGFASCVSEKINKSMLYSCGH</sequence>
<dbReference type="AlphaFoldDB" id="A0A0V1K793"/>
<protein>
    <submittedName>
        <fullName evidence="1">Uncharacterized protein</fullName>
    </submittedName>
</protein>
<reference evidence="1 2" key="1">
    <citation type="submission" date="2015-01" db="EMBL/GenBank/DDBJ databases">
        <title>Evolution of Trichinella species and genotypes.</title>
        <authorList>
            <person name="Korhonen P.K."/>
            <person name="Edoardo P."/>
            <person name="Giuseppe L.R."/>
            <person name="Gasser R.B."/>
        </authorList>
    </citation>
    <scope>NUCLEOTIDE SEQUENCE [LARGE SCALE GENOMIC DNA]</scope>
    <source>
        <strain evidence="1">ISS176</strain>
    </source>
</reference>
<accession>A0A0V1K793</accession>
<comment type="caution">
    <text evidence="1">The sequence shown here is derived from an EMBL/GenBank/DDBJ whole genome shotgun (WGS) entry which is preliminary data.</text>
</comment>
<dbReference type="Proteomes" id="UP000054826">
    <property type="component" value="Unassembled WGS sequence"/>
</dbReference>
<gene>
    <name evidence="1" type="ORF">T4C_10778</name>
</gene>
<evidence type="ECO:0000313" key="1">
    <source>
        <dbReference type="EMBL" id="KRZ43111.1"/>
    </source>
</evidence>